<feature type="transmembrane region" description="Helical" evidence="2">
    <location>
        <begin position="203"/>
        <end position="222"/>
    </location>
</feature>
<feature type="domain" description="Urease accessory protein UreH-like transmembrane" evidence="3">
    <location>
        <begin position="8"/>
        <end position="217"/>
    </location>
</feature>
<feature type="transmembrane region" description="Helical" evidence="2">
    <location>
        <begin position="56"/>
        <end position="75"/>
    </location>
</feature>
<evidence type="ECO:0000313" key="4">
    <source>
        <dbReference type="EMBL" id="TWU10113.1"/>
    </source>
</evidence>
<protein>
    <recommendedName>
        <fullName evidence="3">Urease accessory protein UreH-like transmembrane domain-containing protein</fullName>
    </recommendedName>
</protein>
<gene>
    <name evidence="4" type="ORF">Poly21_50820</name>
</gene>
<organism evidence="4 5">
    <name type="scientific">Allorhodopirellula heiligendammensis</name>
    <dbReference type="NCBI Taxonomy" id="2714739"/>
    <lineage>
        <taxon>Bacteria</taxon>
        <taxon>Pseudomonadati</taxon>
        <taxon>Planctomycetota</taxon>
        <taxon>Planctomycetia</taxon>
        <taxon>Pirellulales</taxon>
        <taxon>Pirellulaceae</taxon>
        <taxon>Allorhodopirellula</taxon>
    </lineage>
</organism>
<keyword evidence="2" id="KW-0472">Membrane</keyword>
<feature type="transmembrane region" description="Helical" evidence="2">
    <location>
        <begin position="168"/>
        <end position="191"/>
    </location>
</feature>
<feature type="region of interest" description="Disordered" evidence="1">
    <location>
        <begin position="262"/>
        <end position="285"/>
    </location>
</feature>
<dbReference type="EMBL" id="SJPU01000004">
    <property type="protein sequence ID" value="TWU10113.1"/>
    <property type="molecule type" value="Genomic_DNA"/>
</dbReference>
<dbReference type="Pfam" id="PF13386">
    <property type="entry name" value="DsbD_2"/>
    <property type="match status" value="1"/>
</dbReference>
<feature type="transmembrane region" description="Helical" evidence="2">
    <location>
        <begin position="87"/>
        <end position="107"/>
    </location>
</feature>
<dbReference type="InterPro" id="IPR039447">
    <property type="entry name" value="UreH-like_TM_dom"/>
</dbReference>
<evidence type="ECO:0000256" key="2">
    <source>
        <dbReference type="SAM" id="Phobius"/>
    </source>
</evidence>
<evidence type="ECO:0000313" key="5">
    <source>
        <dbReference type="Proteomes" id="UP000319908"/>
    </source>
</evidence>
<proteinExistence type="predicted"/>
<accession>A0A5C6BDC9</accession>
<keyword evidence="2" id="KW-1133">Transmembrane helix</keyword>
<dbReference type="RefSeq" id="WP_146409692.1">
    <property type="nucleotide sequence ID" value="NZ_SJPU01000004.1"/>
</dbReference>
<comment type="caution">
    <text evidence="4">The sequence shown here is derived from an EMBL/GenBank/DDBJ whole genome shotgun (WGS) entry which is preliminary data.</text>
</comment>
<sequence length="285" mass="29107">MLVLVTAVVTASLLGSMHCVGMCGPLAIWASGAGESASRRRIVWSTSLYHFGRLTTYVIAGLIAGGIGSLVDIGGQTFGFQLAAARVVGMLMVLIGAWRLMGLAWAMRGAGRMASAPSRVGGLLVKLRPYVFQLPASARALAVGMLTTLLPCGWLYLFALIAAGTGSVLMGGVTMAAFWVGTVPALTALIAGTQTLSREFVKVVPVVTAILLIVAGGFTATGRGFAGLNSMSDLGGGGSLDLMGDRNGQIPTEFCNGGVGQREPGSLPFAVDQRSAPPAGTSTSD</sequence>
<feature type="transmembrane region" description="Helical" evidence="2">
    <location>
        <begin position="140"/>
        <end position="161"/>
    </location>
</feature>
<reference evidence="4 5" key="1">
    <citation type="journal article" date="2020" name="Antonie Van Leeuwenhoek">
        <title>Rhodopirellula heiligendammensis sp. nov., Rhodopirellula pilleata sp. nov., and Rhodopirellula solitaria sp. nov. isolated from natural or artificial marine surfaces in Northern Germany and California, USA, and emended description of the genus Rhodopirellula.</title>
        <authorList>
            <person name="Kallscheuer N."/>
            <person name="Wiegand S."/>
            <person name="Jogler M."/>
            <person name="Boedeker C."/>
            <person name="Peeters S.H."/>
            <person name="Rast P."/>
            <person name="Heuer A."/>
            <person name="Jetten M.S.M."/>
            <person name="Rohde M."/>
            <person name="Jogler C."/>
        </authorList>
    </citation>
    <scope>NUCLEOTIDE SEQUENCE [LARGE SCALE GENOMIC DNA]</scope>
    <source>
        <strain evidence="4 5">Poly21</strain>
    </source>
</reference>
<evidence type="ECO:0000259" key="3">
    <source>
        <dbReference type="Pfam" id="PF13386"/>
    </source>
</evidence>
<dbReference type="PANTHER" id="PTHR42208:SF1">
    <property type="entry name" value="HEAVY METAL TRANSPORTER"/>
    <property type="match status" value="1"/>
</dbReference>
<dbReference type="PANTHER" id="PTHR42208">
    <property type="entry name" value="HEAVY METAL TRANSPORTER-RELATED"/>
    <property type="match status" value="1"/>
</dbReference>
<keyword evidence="5" id="KW-1185">Reference proteome</keyword>
<keyword evidence="2" id="KW-0812">Transmembrane</keyword>
<dbReference type="Proteomes" id="UP000319908">
    <property type="component" value="Unassembled WGS sequence"/>
</dbReference>
<name>A0A5C6BDC9_9BACT</name>
<dbReference type="OrthoDB" id="9800141at2"/>
<dbReference type="AlphaFoldDB" id="A0A5C6BDC9"/>
<evidence type="ECO:0000256" key="1">
    <source>
        <dbReference type="SAM" id="MobiDB-lite"/>
    </source>
</evidence>